<keyword evidence="2" id="KW-1133">Transmembrane helix</keyword>
<reference evidence="3 4" key="1">
    <citation type="submission" date="2020-07" db="EMBL/GenBank/DDBJ databases">
        <title>Sequencing the genomes of 1000 actinobacteria strains.</title>
        <authorList>
            <person name="Klenk H.-P."/>
        </authorList>
    </citation>
    <scope>NUCLEOTIDE SEQUENCE [LARGE SCALE GENOMIC DNA]</scope>
    <source>
        <strain evidence="3 4">DSM 104001</strain>
    </source>
</reference>
<keyword evidence="2" id="KW-0812">Transmembrane</keyword>
<organism evidence="3 4">
    <name type="scientific">Petropleomorpha daqingensis</name>
    <dbReference type="NCBI Taxonomy" id="2026353"/>
    <lineage>
        <taxon>Bacteria</taxon>
        <taxon>Bacillati</taxon>
        <taxon>Actinomycetota</taxon>
        <taxon>Actinomycetes</taxon>
        <taxon>Geodermatophilales</taxon>
        <taxon>Geodermatophilaceae</taxon>
        <taxon>Petropleomorpha</taxon>
    </lineage>
</organism>
<dbReference type="AlphaFoldDB" id="A0A853CED4"/>
<feature type="compositionally biased region" description="Pro residues" evidence="1">
    <location>
        <begin position="1"/>
        <end position="18"/>
    </location>
</feature>
<name>A0A853CED4_9ACTN</name>
<proteinExistence type="predicted"/>
<evidence type="ECO:0000313" key="4">
    <source>
        <dbReference type="Proteomes" id="UP000541969"/>
    </source>
</evidence>
<keyword evidence="2" id="KW-0472">Membrane</keyword>
<sequence>MTHPPSYPPAAPPPPPYGAGPGWSAPYWGTPPGPWGAPPPPRRRWTRKTVALVAGGAVLVAGLVVLVVVAGLNVGHTQATALAGGGFGPGLGAAPTTAPPSDPAGLGTDTDLDGLARQCHDGSMTACDALFDGSPSGSSYEQYGMTCGGRVKAFDVAACAELEPEATSPPSAPPVADDPGLDGYAQRCYDGLLSACDDLYSLSPPMTEYERYGMTCGGRVDVLTAATCEDLDGD</sequence>
<feature type="transmembrane region" description="Helical" evidence="2">
    <location>
        <begin position="50"/>
        <end position="72"/>
    </location>
</feature>
<dbReference type="Proteomes" id="UP000541969">
    <property type="component" value="Unassembled WGS sequence"/>
</dbReference>
<keyword evidence="4" id="KW-1185">Reference proteome</keyword>
<protein>
    <submittedName>
        <fullName evidence="3">Uncharacterized protein</fullName>
    </submittedName>
</protein>
<evidence type="ECO:0000313" key="3">
    <source>
        <dbReference type="EMBL" id="NYJ06365.1"/>
    </source>
</evidence>
<evidence type="ECO:0000256" key="1">
    <source>
        <dbReference type="SAM" id="MobiDB-lite"/>
    </source>
</evidence>
<evidence type="ECO:0000256" key="2">
    <source>
        <dbReference type="SAM" id="Phobius"/>
    </source>
</evidence>
<accession>A0A853CED4</accession>
<dbReference type="RefSeq" id="WP_179717433.1">
    <property type="nucleotide sequence ID" value="NZ_JACBZT010000001.1"/>
</dbReference>
<feature type="region of interest" description="Disordered" evidence="1">
    <location>
        <begin position="1"/>
        <end position="23"/>
    </location>
</feature>
<comment type="caution">
    <text evidence="3">The sequence shown here is derived from an EMBL/GenBank/DDBJ whole genome shotgun (WGS) entry which is preliminary data.</text>
</comment>
<gene>
    <name evidence="3" type="ORF">GGQ55_002643</name>
</gene>
<dbReference type="EMBL" id="JACBZT010000001">
    <property type="protein sequence ID" value="NYJ06365.1"/>
    <property type="molecule type" value="Genomic_DNA"/>
</dbReference>